<name>A0A438N7H0_EXOME</name>
<dbReference type="OrthoDB" id="422736at2759"/>
<evidence type="ECO:0000313" key="3">
    <source>
        <dbReference type="Proteomes" id="UP000288859"/>
    </source>
</evidence>
<dbReference type="AlphaFoldDB" id="A0A438N7H0"/>
<protein>
    <submittedName>
        <fullName evidence="2">Uncharacterized protein</fullName>
    </submittedName>
</protein>
<dbReference type="VEuPathDB" id="FungiDB:PV10_08505"/>
<proteinExistence type="predicted"/>
<evidence type="ECO:0000313" key="2">
    <source>
        <dbReference type="EMBL" id="RVX71710.1"/>
    </source>
</evidence>
<accession>A0A438N7H0</accession>
<dbReference type="PANTHER" id="PTHR36587">
    <property type="entry name" value="EXPRESSION SITE-ASSOCIATED GENE 3 (ESAG3)-LIKE PROTEIN"/>
    <property type="match status" value="1"/>
</dbReference>
<comment type="caution">
    <text evidence="2">The sequence shown here is derived from an EMBL/GenBank/DDBJ whole genome shotgun (WGS) entry which is preliminary data.</text>
</comment>
<sequence>MHFESPFVDRTVKTNITSSFFHFIIPAQSPTPAVCRTLFSAGVLNYPAARIVSWNQTNTKADLPDGGFHRRKVDNLLDALNKINKLHASRADDLVYITSGNDTWFQLRPEVLIKRYHEINARANRRTQARYSELYDQKVIFSAQRECQLRGNDTACAIVPPSELPEDVYGSDADKINLRPRHLSSHSIMGPVKSLKALYDQAHIKLSKQKNLTEDEIFTEIFTKQEYHRELLRAAQTGSEPHPFLNLTAETQANNNGQETAVHNSSLVRRADHSRNYPRDTNTTTEACGSKNGTTTSSETGASNSTCKVEVFDYGIGLDYLGELFRFPDAEESEFQFIDFAQEDAAKSVAEAVGSTHIAQVGQDIRHSTPPYWTPDYMGEKEFPDLAWEETKLYTNVRSGVIPAVIGHANQKTLSVDDDDDDSNKANNSTSEDTSDDDDDHGNGSDNSSNSSDQDTGLVDQWKQNWFHPHLRKLSDAYARSWRMPLAVISKDEHTRHEYWGFSEGIAGARIHHEDLPGKWLQWDQLCGDVRDVFNDDHDKFTNPVYYLYWNGDKQREQLHLFEDQDRKPSAEDD</sequence>
<dbReference type="EMBL" id="NAJM01000016">
    <property type="protein sequence ID" value="RVX71710.1"/>
    <property type="molecule type" value="Genomic_DNA"/>
</dbReference>
<dbReference type="PANTHER" id="PTHR36587:SF2">
    <property type="entry name" value="EXPRESSION SITE-ASSOCIATED GENE 3 (ESAG3)-LIKE PROTEIN"/>
    <property type="match status" value="1"/>
</dbReference>
<dbReference type="CDD" id="cd22997">
    <property type="entry name" value="GT_LH"/>
    <property type="match status" value="1"/>
</dbReference>
<feature type="region of interest" description="Disordered" evidence="1">
    <location>
        <begin position="413"/>
        <end position="456"/>
    </location>
</feature>
<feature type="compositionally biased region" description="Low complexity" evidence="1">
    <location>
        <begin position="444"/>
        <end position="456"/>
    </location>
</feature>
<dbReference type="Proteomes" id="UP000288859">
    <property type="component" value="Unassembled WGS sequence"/>
</dbReference>
<gene>
    <name evidence="2" type="ORF">B0A52_03894</name>
</gene>
<feature type="compositionally biased region" description="Polar residues" evidence="1">
    <location>
        <begin position="279"/>
        <end position="302"/>
    </location>
</feature>
<feature type="region of interest" description="Disordered" evidence="1">
    <location>
        <begin position="274"/>
        <end position="302"/>
    </location>
</feature>
<evidence type="ECO:0000256" key="1">
    <source>
        <dbReference type="SAM" id="MobiDB-lite"/>
    </source>
</evidence>
<reference evidence="2 3" key="1">
    <citation type="submission" date="2017-03" db="EMBL/GenBank/DDBJ databases">
        <title>Genomes of endolithic fungi from Antarctica.</title>
        <authorList>
            <person name="Coleine C."/>
            <person name="Masonjones S."/>
            <person name="Stajich J.E."/>
        </authorList>
    </citation>
    <scope>NUCLEOTIDE SEQUENCE [LARGE SCALE GENOMIC DNA]</scope>
    <source>
        <strain evidence="2 3">CCFEE 6314</strain>
    </source>
</reference>
<organism evidence="2 3">
    <name type="scientific">Exophiala mesophila</name>
    <name type="common">Black yeast-like fungus</name>
    <dbReference type="NCBI Taxonomy" id="212818"/>
    <lineage>
        <taxon>Eukaryota</taxon>
        <taxon>Fungi</taxon>
        <taxon>Dikarya</taxon>
        <taxon>Ascomycota</taxon>
        <taxon>Pezizomycotina</taxon>
        <taxon>Eurotiomycetes</taxon>
        <taxon>Chaetothyriomycetidae</taxon>
        <taxon>Chaetothyriales</taxon>
        <taxon>Herpotrichiellaceae</taxon>
        <taxon>Exophiala</taxon>
    </lineage>
</organism>